<evidence type="ECO:0000313" key="4">
    <source>
        <dbReference type="EMBL" id="SJL16062.1"/>
    </source>
</evidence>
<evidence type="ECO:0000259" key="3">
    <source>
        <dbReference type="Pfam" id="PF20152"/>
    </source>
</evidence>
<accession>A0A284S4W9</accession>
<gene>
    <name evidence="4" type="ORF">ARMOST_19577</name>
</gene>
<feature type="transmembrane region" description="Helical" evidence="2">
    <location>
        <begin position="86"/>
        <end position="108"/>
    </location>
</feature>
<protein>
    <recommendedName>
        <fullName evidence="3">DUF6534 domain-containing protein</fullName>
    </recommendedName>
</protein>
<dbReference type="AlphaFoldDB" id="A0A284S4W9"/>
<dbReference type="Proteomes" id="UP000219338">
    <property type="component" value="Unassembled WGS sequence"/>
</dbReference>
<feature type="region of interest" description="Disordered" evidence="1">
    <location>
        <begin position="341"/>
        <end position="373"/>
    </location>
</feature>
<evidence type="ECO:0000256" key="2">
    <source>
        <dbReference type="SAM" id="Phobius"/>
    </source>
</evidence>
<reference evidence="5" key="1">
    <citation type="journal article" date="2017" name="Nat. Ecol. Evol.">
        <title>Genome expansion and lineage-specific genetic innovations in the forest pathogenic fungi Armillaria.</title>
        <authorList>
            <person name="Sipos G."/>
            <person name="Prasanna A.N."/>
            <person name="Walter M.C."/>
            <person name="O'Connor E."/>
            <person name="Balint B."/>
            <person name="Krizsan K."/>
            <person name="Kiss B."/>
            <person name="Hess J."/>
            <person name="Varga T."/>
            <person name="Slot J."/>
            <person name="Riley R."/>
            <person name="Boka B."/>
            <person name="Rigling D."/>
            <person name="Barry K."/>
            <person name="Lee J."/>
            <person name="Mihaltcheva S."/>
            <person name="LaButti K."/>
            <person name="Lipzen A."/>
            <person name="Waldron R."/>
            <person name="Moloney N.M."/>
            <person name="Sperisen C."/>
            <person name="Kredics L."/>
            <person name="Vagvoelgyi C."/>
            <person name="Patrignani A."/>
            <person name="Fitzpatrick D."/>
            <person name="Nagy I."/>
            <person name="Doyle S."/>
            <person name="Anderson J.B."/>
            <person name="Grigoriev I.V."/>
            <person name="Gueldener U."/>
            <person name="Muensterkoetter M."/>
            <person name="Nagy L.G."/>
        </authorList>
    </citation>
    <scope>NUCLEOTIDE SEQUENCE [LARGE SCALE GENOMIC DNA]</scope>
    <source>
        <strain evidence="5">C18/9</strain>
    </source>
</reference>
<organism evidence="4 5">
    <name type="scientific">Armillaria ostoyae</name>
    <name type="common">Armillaria root rot fungus</name>
    <dbReference type="NCBI Taxonomy" id="47428"/>
    <lineage>
        <taxon>Eukaryota</taxon>
        <taxon>Fungi</taxon>
        <taxon>Dikarya</taxon>
        <taxon>Basidiomycota</taxon>
        <taxon>Agaricomycotina</taxon>
        <taxon>Agaricomycetes</taxon>
        <taxon>Agaricomycetidae</taxon>
        <taxon>Agaricales</taxon>
        <taxon>Marasmiineae</taxon>
        <taxon>Physalacriaceae</taxon>
        <taxon>Armillaria</taxon>
    </lineage>
</organism>
<keyword evidence="2" id="KW-0812">Transmembrane</keyword>
<feature type="transmembrane region" description="Helical" evidence="2">
    <location>
        <begin position="158"/>
        <end position="179"/>
    </location>
</feature>
<dbReference type="OrthoDB" id="3270417at2759"/>
<dbReference type="InterPro" id="IPR045339">
    <property type="entry name" value="DUF6534"/>
</dbReference>
<feature type="transmembrane region" description="Helical" evidence="2">
    <location>
        <begin position="269"/>
        <end position="291"/>
    </location>
</feature>
<evidence type="ECO:0000313" key="5">
    <source>
        <dbReference type="Proteomes" id="UP000219338"/>
    </source>
</evidence>
<keyword evidence="2" id="KW-0472">Membrane</keyword>
<dbReference type="EMBL" id="FUEG01000032">
    <property type="protein sequence ID" value="SJL16062.1"/>
    <property type="molecule type" value="Genomic_DNA"/>
</dbReference>
<feature type="transmembrane region" description="Helical" evidence="2">
    <location>
        <begin position="303"/>
        <end position="323"/>
    </location>
</feature>
<dbReference type="Pfam" id="PF20152">
    <property type="entry name" value="DUF6534"/>
    <property type="match status" value="1"/>
</dbReference>
<dbReference type="OMA" id="RWCLIND"/>
<evidence type="ECO:0000256" key="1">
    <source>
        <dbReference type="SAM" id="MobiDB-lite"/>
    </source>
</evidence>
<name>A0A284S4W9_ARMOS</name>
<feature type="domain" description="DUF6534" evidence="3">
    <location>
        <begin position="249"/>
        <end position="315"/>
    </location>
</feature>
<keyword evidence="5" id="KW-1185">Reference proteome</keyword>
<sequence length="396" mass="44347">MPTVDIPPLGTTLGAVYVGATIAAVHARFLIRLPSDAHSAPVVSMESPSCRLLSTTSDTLMTHGSSDIPYAKVVLFHGIFLIHKQVAILWILDTLHVAISTHALYFYMIESFGNYLPLFGIICRSFPLQLLVNMLIVVGVQALYAIRIWKLGLKFDMVLPWLIFLAVAASFGTGIYVIYDTYEPRLFMMTASYANPVTRYTLSSFFDIPTISFYFADIHLHSLLYTRRRGLLHCRNNVLLLAQGQIYDWILRQEIVYSTIKIIVGLMRLAVISGLATSACSLFTLVAYIAWPNSLIFLAVDFILPKLYINSLLAMQVSLRWCLINDLILSTRLNARNAQVREGAQERPVDGPKFLRFAPHTSRSGPSDSTETSVDIALSEMERGRSHARTEDMTFA</sequence>
<proteinExistence type="predicted"/>
<feature type="transmembrane region" description="Helical" evidence="2">
    <location>
        <begin position="12"/>
        <end position="31"/>
    </location>
</feature>
<keyword evidence="2" id="KW-1133">Transmembrane helix</keyword>
<feature type="compositionally biased region" description="Polar residues" evidence="1">
    <location>
        <begin position="361"/>
        <end position="373"/>
    </location>
</feature>